<evidence type="ECO:0000313" key="3">
    <source>
        <dbReference type="EMBL" id="EWM29082.1"/>
    </source>
</evidence>
<dbReference type="GO" id="GO:0033204">
    <property type="term" value="F:ribonuclease P RNA binding"/>
    <property type="evidence" value="ECO:0007669"/>
    <property type="project" value="TreeGrafter"/>
</dbReference>
<dbReference type="AlphaFoldDB" id="W7TSB7"/>
<evidence type="ECO:0000256" key="1">
    <source>
        <dbReference type="ARBA" id="ARBA00010800"/>
    </source>
</evidence>
<reference evidence="3 4" key="1">
    <citation type="journal article" date="2014" name="Mol. Plant">
        <title>Chromosome Scale Genome Assembly and Transcriptome Profiling of Nannochloropsis gaditana in Nitrogen Depletion.</title>
        <authorList>
            <person name="Corteggiani Carpinelli E."/>
            <person name="Telatin A."/>
            <person name="Vitulo N."/>
            <person name="Forcato C."/>
            <person name="D'Angelo M."/>
            <person name="Schiavon R."/>
            <person name="Vezzi A."/>
            <person name="Giacometti G.M."/>
            <person name="Morosinotto T."/>
            <person name="Valle G."/>
        </authorList>
    </citation>
    <scope>NUCLEOTIDE SEQUENCE [LARGE SCALE GENOMIC DNA]</scope>
    <source>
        <strain evidence="3 4">B-31</strain>
    </source>
</reference>
<proteinExistence type="inferred from homology"/>
<keyword evidence="2" id="KW-0819">tRNA processing</keyword>
<dbReference type="GO" id="GO:0030681">
    <property type="term" value="C:multimeric ribonuclease P complex"/>
    <property type="evidence" value="ECO:0007669"/>
    <property type="project" value="TreeGrafter"/>
</dbReference>
<dbReference type="InterPro" id="IPR038085">
    <property type="entry name" value="Rnp2-like_sf"/>
</dbReference>
<sequence>MRVRLRYLTCKLHLRPHQEGALKKKVTAFDILRAIKESVQSNFGNFGAAPLLLSMQVRYYDEATQIFILRCPRDSFRSVWAAMTLVTSLGGSITSGNSGGRDSSAIKANISVLRVSGSVRTCRLDAVSILVRAANELEGNNRRPDQESLMAASTAFYQAQISSAIQGV</sequence>
<dbReference type="PANTHER" id="PTHR15441:SF2">
    <property type="entry name" value="RIBONUCLEASE P_MRP PROTEIN SUBUNIT POP5"/>
    <property type="match status" value="1"/>
</dbReference>
<accession>W7TSB7</accession>
<keyword evidence="4" id="KW-1185">Reference proteome</keyword>
<dbReference type="Pfam" id="PF01900">
    <property type="entry name" value="RNase_P_Rpp14"/>
    <property type="match status" value="1"/>
</dbReference>
<protein>
    <submittedName>
        <fullName evidence="3">Putative ribonuclease p mrp protein subunit pop5</fullName>
    </submittedName>
</protein>
<name>W7TSB7_9STRA</name>
<dbReference type="Gene3D" id="3.30.70.3250">
    <property type="entry name" value="Ribonuclease P, Pop5 subunit"/>
    <property type="match status" value="1"/>
</dbReference>
<comment type="similarity">
    <text evidence="1">Belongs to the eukaryotic/archaeal RNase P protein component 2 family.</text>
</comment>
<dbReference type="SUPFAM" id="SSF160350">
    <property type="entry name" value="Rnp2-like"/>
    <property type="match status" value="1"/>
</dbReference>
<dbReference type="PANTHER" id="PTHR15441">
    <property type="entry name" value="RIBONUCLEASE P PROTEIN SUBUNIT P14"/>
    <property type="match status" value="1"/>
</dbReference>
<dbReference type="GO" id="GO:0005730">
    <property type="term" value="C:nucleolus"/>
    <property type="evidence" value="ECO:0007669"/>
    <property type="project" value="TreeGrafter"/>
</dbReference>
<dbReference type="Proteomes" id="UP000019335">
    <property type="component" value="Chromosome 3"/>
</dbReference>
<dbReference type="EMBL" id="AZIL01000178">
    <property type="protein sequence ID" value="EWM29083.1"/>
    <property type="molecule type" value="Genomic_DNA"/>
</dbReference>
<dbReference type="OrthoDB" id="24745at2759"/>
<dbReference type="GO" id="GO:0000172">
    <property type="term" value="C:ribonuclease MRP complex"/>
    <property type="evidence" value="ECO:0007669"/>
    <property type="project" value="TreeGrafter"/>
</dbReference>
<dbReference type="EMBL" id="AZIL01000178">
    <property type="protein sequence ID" value="EWM29082.1"/>
    <property type="molecule type" value="Genomic_DNA"/>
</dbReference>
<dbReference type="GO" id="GO:0001682">
    <property type="term" value="P:tRNA 5'-leader removal"/>
    <property type="evidence" value="ECO:0007669"/>
    <property type="project" value="InterPro"/>
</dbReference>
<dbReference type="InterPro" id="IPR002759">
    <property type="entry name" value="Pop5/Rpp14/Rnp2-like"/>
</dbReference>
<gene>
    <name evidence="3" type="ORF">Naga_100024g64</name>
</gene>
<organism evidence="3 4">
    <name type="scientific">Nannochloropsis gaditana</name>
    <dbReference type="NCBI Taxonomy" id="72520"/>
    <lineage>
        <taxon>Eukaryota</taxon>
        <taxon>Sar</taxon>
        <taxon>Stramenopiles</taxon>
        <taxon>Ochrophyta</taxon>
        <taxon>Eustigmatophyceae</taxon>
        <taxon>Eustigmatales</taxon>
        <taxon>Monodopsidaceae</taxon>
        <taxon>Nannochloropsis</taxon>
    </lineage>
</organism>
<evidence type="ECO:0000313" key="4">
    <source>
        <dbReference type="Proteomes" id="UP000019335"/>
    </source>
</evidence>
<comment type="caution">
    <text evidence="3">The sequence shown here is derived from an EMBL/GenBank/DDBJ whole genome shotgun (WGS) entry which is preliminary data.</text>
</comment>
<evidence type="ECO:0000256" key="2">
    <source>
        <dbReference type="ARBA" id="ARBA00022694"/>
    </source>
</evidence>